<name>A0A433J5R6_9PROT</name>
<dbReference type="OrthoDB" id="9800957at2"/>
<protein>
    <recommendedName>
        <fullName evidence="2">RimK-like ATPgrasp N-terminal domain-containing protein</fullName>
    </recommendedName>
</protein>
<sequence length="316" mass="34115">MTRFQGGCRAPERPDQGLPCHADRSIESAVAGVGCVARAAQPLARRPRILAGGGDAAGRRRERRVAEVRDARRGPGRLTMPRTIATSAGVSHAVSSKEPRMFGAIIAVERLRDCPWPLDGHRIVTLDDYADTPRAVLADAQDGARIVNLCRNGGCRPRSYECSLLAEERGHAVLPSVATLAGLTCRTLQGSALDRLSRELASLPEERPPGLNPRRSLLAAFGRTADPRLLPLAALAFDLFPCPLLDIGIDERSRRVTGVRAVTGRDTGADTGALFRNALDGWLSTRSTPSFDGAPRRRDWRFGEAPSHSRGLSRLV</sequence>
<feature type="region of interest" description="Disordered" evidence="1">
    <location>
        <begin position="294"/>
        <end position="316"/>
    </location>
</feature>
<feature type="region of interest" description="Disordered" evidence="1">
    <location>
        <begin position="50"/>
        <end position="78"/>
    </location>
</feature>
<organism evidence="3 4">
    <name type="scientific">Azospirillum doebereinerae</name>
    <dbReference type="NCBI Taxonomy" id="92933"/>
    <lineage>
        <taxon>Bacteria</taxon>
        <taxon>Pseudomonadati</taxon>
        <taxon>Pseudomonadota</taxon>
        <taxon>Alphaproteobacteria</taxon>
        <taxon>Rhodospirillales</taxon>
        <taxon>Azospirillaceae</taxon>
        <taxon>Azospirillum</taxon>
    </lineage>
</organism>
<evidence type="ECO:0000313" key="3">
    <source>
        <dbReference type="EMBL" id="RUQ67887.1"/>
    </source>
</evidence>
<dbReference type="EMBL" id="RZIJ01000016">
    <property type="protein sequence ID" value="RUQ67887.1"/>
    <property type="molecule type" value="Genomic_DNA"/>
</dbReference>
<proteinExistence type="predicted"/>
<dbReference type="Pfam" id="PF14401">
    <property type="entry name" value="RLAN"/>
    <property type="match status" value="1"/>
</dbReference>
<dbReference type="InterPro" id="IPR025839">
    <property type="entry name" value="RLAN_dom"/>
</dbReference>
<feature type="region of interest" description="Disordered" evidence="1">
    <location>
        <begin position="1"/>
        <end position="20"/>
    </location>
</feature>
<dbReference type="AlphaFoldDB" id="A0A433J5R6"/>
<comment type="caution">
    <text evidence="3">The sequence shown here is derived from an EMBL/GenBank/DDBJ whole genome shotgun (WGS) entry which is preliminary data.</text>
</comment>
<dbReference type="Proteomes" id="UP000280346">
    <property type="component" value="Unassembled WGS sequence"/>
</dbReference>
<evidence type="ECO:0000313" key="4">
    <source>
        <dbReference type="Proteomes" id="UP000280346"/>
    </source>
</evidence>
<accession>A0A433J5R6</accession>
<feature type="compositionally biased region" description="Basic and acidic residues" evidence="1">
    <location>
        <begin position="10"/>
        <end position="20"/>
    </location>
</feature>
<keyword evidence="4" id="KW-1185">Reference proteome</keyword>
<gene>
    <name evidence="3" type="ORF">EJ913_19695</name>
</gene>
<evidence type="ECO:0000259" key="2">
    <source>
        <dbReference type="Pfam" id="PF14401"/>
    </source>
</evidence>
<feature type="compositionally biased region" description="Basic and acidic residues" evidence="1">
    <location>
        <begin position="64"/>
        <end position="73"/>
    </location>
</feature>
<reference evidence="3 4" key="1">
    <citation type="submission" date="2018-12" db="EMBL/GenBank/DDBJ databases">
        <authorList>
            <person name="Yang Y."/>
        </authorList>
    </citation>
    <scope>NUCLEOTIDE SEQUENCE [LARGE SCALE GENOMIC DNA]</scope>
    <source>
        <strain evidence="3 4">GSF71</strain>
    </source>
</reference>
<evidence type="ECO:0000256" key="1">
    <source>
        <dbReference type="SAM" id="MobiDB-lite"/>
    </source>
</evidence>
<feature type="domain" description="RimK-like ATPgrasp N-terminal" evidence="2">
    <location>
        <begin position="141"/>
        <end position="267"/>
    </location>
</feature>